<feature type="domain" description="External alternative NADH-ubiquinone oxidoreductase-like C-terminal" evidence="8">
    <location>
        <begin position="502"/>
        <end position="550"/>
    </location>
</feature>
<keyword evidence="5" id="KW-0520">NAD</keyword>
<dbReference type="GO" id="GO:0003954">
    <property type="term" value="F:NADH dehydrogenase activity"/>
    <property type="evidence" value="ECO:0007669"/>
    <property type="project" value="InterPro"/>
</dbReference>
<evidence type="ECO:0000256" key="1">
    <source>
        <dbReference type="ARBA" id="ARBA00005272"/>
    </source>
</evidence>
<evidence type="ECO:0000313" key="9">
    <source>
        <dbReference type="EMBL" id="MDI1484953.1"/>
    </source>
</evidence>
<keyword evidence="2" id="KW-0285">Flavoprotein</keyword>
<keyword evidence="3" id="KW-0274">FAD</keyword>
<evidence type="ECO:0000256" key="2">
    <source>
        <dbReference type="ARBA" id="ARBA00022630"/>
    </source>
</evidence>
<dbReference type="Pfam" id="PF22366">
    <property type="entry name" value="NDH2_C"/>
    <property type="match status" value="1"/>
</dbReference>
<dbReference type="Proteomes" id="UP001161017">
    <property type="component" value="Unassembled WGS sequence"/>
</dbReference>
<dbReference type="InterPro" id="IPR036188">
    <property type="entry name" value="FAD/NAD-bd_sf"/>
</dbReference>
<dbReference type="GO" id="GO:0005739">
    <property type="term" value="C:mitochondrion"/>
    <property type="evidence" value="ECO:0007669"/>
    <property type="project" value="UniProtKB-ARBA"/>
</dbReference>
<dbReference type="PANTHER" id="PTHR43706:SF17">
    <property type="entry name" value="NADH DEHYDROGENASE (EUROFUNG)"/>
    <property type="match status" value="1"/>
</dbReference>
<name>A0AA43TQT2_9LECA</name>
<keyword evidence="10" id="KW-1185">Reference proteome</keyword>
<evidence type="ECO:0000256" key="4">
    <source>
        <dbReference type="ARBA" id="ARBA00023002"/>
    </source>
</evidence>
<keyword evidence="4" id="KW-0560">Oxidoreductase</keyword>
<protein>
    <recommendedName>
        <fullName evidence="11">FAD/NAD(P)-binding domain-containing protein</fullName>
    </recommendedName>
</protein>
<dbReference type="InterPro" id="IPR045024">
    <property type="entry name" value="NDH-2"/>
</dbReference>
<evidence type="ECO:0000256" key="6">
    <source>
        <dbReference type="SAM" id="MobiDB-lite"/>
    </source>
</evidence>
<dbReference type="Gene3D" id="3.50.50.100">
    <property type="match status" value="1"/>
</dbReference>
<proteinExistence type="inferred from homology"/>
<dbReference type="SUPFAM" id="SSF51905">
    <property type="entry name" value="FAD/NAD(P)-binding domain"/>
    <property type="match status" value="2"/>
</dbReference>
<reference evidence="9" key="1">
    <citation type="journal article" date="2023" name="Genome Biol. Evol.">
        <title>First Whole Genome Sequence and Flow Cytometry Genome Size Data for the Lichen-Forming Fungus Ramalina farinacea (Ascomycota).</title>
        <authorList>
            <person name="Llewellyn T."/>
            <person name="Mian S."/>
            <person name="Hill R."/>
            <person name="Leitch I.J."/>
            <person name="Gaya E."/>
        </authorList>
    </citation>
    <scope>NUCLEOTIDE SEQUENCE</scope>
    <source>
        <strain evidence="9">LIQ254RAFAR</strain>
    </source>
</reference>
<dbReference type="InterPro" id="IPR054585">
    <property type="entry name" value="NDH2-like_C"/>
</dbReference>
<evidence type="ECO:0000256" key="5">
    <source>
        <dbReference type="ARBA" id="ARBA00023027"/>
    </source>
</evidence>
<organism evidence="9 10">
    <name type="scientific">Ramalina farinacea</name>
    <dbReference type="NCBI Taxonomy" id="258253"/>
    <lineage>
        <taxon>Eukaryota</taxon>
        <taxon>Fungi</taxon>
        <taxon>Dikarya</taxon>
        <taxon>Ascomycota</taxon>
        <taxon>Pezizomycotina</taxon>
        <taxon>Lecanoromycetes</taxon>
        <taxon>OSLEUM clade</taxon>
        <taxon>Lecanoromycetidae</taxon>
        <taxon>Lecanorales</taxon>
        <taxon>Lecanorineae</taxon>
        <taxon>Ramalinaceae</taxon>
        <taxon>Ramalina</taxon>
    </lineage>
</organism>
<evidence type="ECO:0000256" key="3">
    <source>
        <dbReference type="ARBA" id="ARBA00022827"/>
    </source>
</evidence>
<gene>
    <name evidence="9" type="ORF">OHK93_000087</name>
</gene>
<comment type="similarity">
    <text evidence="1">Belongs to the NADH dehydrogenase family.</text>
</comment>
<dbReference type="InterPro" id="IPR023753">
    <property type="entry name" value="FAD/NAD-binding_dom"/>
</dbReference>
<comment type="caution">
    <text evidence="9">The sequence shown here is derived from an EMBL/GenBank/DDBJ whole genome shotgun (WGS) entry which is preliminary data.</text>
</comment>
<sequence>MACPRFQRLSASLLEISPRKRGPVQITTRSFSSSTRRLATLGLDALDKSKGYVLSQKLASKFQTVVISPRNYFVFTPLLNSAAVGTLEFRNALEPVRNRRRPNVEYMQAWADDINFSAKTVTVEESVVDQRTGKGGILSEPDPYRNSSLTDMKMEKFGKRREGKRFEMSYDKLVVAVGCYSQTFDTKGVRENAYFMKDVGDARRIRKRVLECFEIASLPTTAESLRKQLLRFAIIGGGPTGMEFAAELSDLVHTDLCRTYPRLAPMVRITVHDVAPKVLSMFDEKLARYAMTTFQRQGVAIKTNSAVSELRRGLPDTNGDGSAEQVADAQGCYTLTTAEDGDVGVGMCVWSTGNMMNPFVKRCLRKTQRLPSSSSAIIAPDSSPPTVETLPSREWMIESHPRSGAIVVDSHLRVRLHSQPTSTATTTTAPSPTASTPPPPADTAALADVYALGDNAAMANANLPATAQTATQQAVWLAKTLNNGNGNGSGVADKPFTFRNNGIMAYVGNARAIVDTPGKGTPDISGRSAWLVWRGVYLGMSVSWRNRVLIPTYW</sequence>
<dbReference type="EMBL" id="JAPUFD010000001">
    <property type="protein sequence ID" value="MDI1484953.1"/>
    <property type="molecule type" value="Genomic_DNA"/>
</dbReference>
<dbReference type="Pfam" id="PF07992">
    <property type="entry name" value="Pyr_redox_2"/>
    <property type="match status" value="1"/>
</dbReference>
<feature type="region of interest" description="Disordered" evidence="6">
    <location>
        <begin position="419"/>
        <end position="442"/>
    </location>
</feature>
<dbReference type="PANTHER" id="PTHR43706">
    <property type="entry name" value="NADH DEHYDROGENASE"/>
    <property type="match status" value="1"/>
</dbReference>
<evidence type="ECO:0000259" key="7">
    <source>
        <dbReference type="Pfam" id="PF07992"/>
    </source>
</evidence>
<feature type="compositionally biased region" description="Low complexity" evidence="6">
    <location>
        <begin position="420"/>
        <end position="434"/>
    </location>
</feature>
<accession>A0AA43TQT2</accession>
<dbReference type="AlphaFoldDB" id="A0AA43TQT2"/>
<evidence type="ECO:0000259" key="8">
    <source>
        <dbReference type="Pfam" id="PF22366"/>
    </source>
</evidence>
<evidence type="ECO:0000313" key="10">
    <source>
        <dbReference type="Proteomes" id="UP001161017"/>
    </source>
</evidence>
<feature type="domain" description="FAD/NAD(P)-binding" evidence="7">
    <location>
        <begin position="52"/>
        <end position="357"/>
    </location>
</feature>
<evidence type="ECO:0008006" key="11">
    <source>
        <dbReference type="Google" id="ProtNLM"/>
    </source>
</evidence>